<evidence type="ECO:0000313" key="2">
    <source>
        <dbReference type="EMBL" id="MDT0498425.1"/>
    </source>
</evidence>
<dbReference type="InterPro" id="IPR036147">
    <property type="entry name" value="Anti-sigma_E_RseA_N_sf"/>
</dbReference>
<reference evidence="2 3" key="1">
    <citation type="submission" date="2023-09" db="EMBL/GenBank/DDBJ databases">
        <authorList>
            <person name="Rey-Velasco X."/>
        </authorList>
    </citation>
    <scope>NUCLEOTIDE SEQUENCE [LARGE SCALE GENOMIC DNA]</scope>
    <source>
        <strain evidence="2 3">W345</strain>
    </source>
</reference>
<dbReference type="InterPro" id="IPR052383">
    <property type="entry name" value="Anti-sigma-E_RseA-like"/>
</dbReference>
<accession>A0ABU2WKL8</accession>
<dbReference type="InterPro" id="IPR005572">
    <property type="entry name" value="Anti-sigma_E_RseA_N"/>
</dbReference>
<dbReference type="EMBL" id="JAVRIC010000021">
    <property type="protein sequence ID" value="MDT0498425.1"/>
    <property type="molecule type" value="Genomic_DNA"/>
</dbReference>
<dbReference type="SUPFAM" id="SSF89069">
    <property type="entry name" value="N-terminal, cytoplasmic domain of anti-sigmaE factor RseA"/>
    <property type="match status" value="1"/>
</dbReference>
<organism evidence="2 3">
    <name type="scientific">Banduia mediterranea</name>
    <dbReference type="NCBI Taxonomy" id="3075609"/>
    <lineage>
        <taxon>Bacteria</taxon>
        <taxon>Pseudomonadati</taxon>
        <taxon>Pseudomonadota</taxon>
        <taxon>Gammaproteobacteria</taxon>
        <taxon>Nevskiales</taxon>
        <taxon>Algiphilaceae</taxon>
        <taxon>Banduia</taxon>
    </lineage>
</organism>
<dbReference type="RefSeq" id="WP_311365834.1">
    <property type="nucleotide sequence ID" value="NZ_JAVRIC010000021.1"/>
</dbReference>
<dbReference type="PANTHER" id="PTHR38104:SF1">
    <property type="entry name" value="ANTI-SIGMA-E FACTOR RSEA"/>
    <property type="match status" value="1"/>
</dbReference>
<name>A0ABU2WKL8_9GAMM</name>
<keyword evidence="3" id="KW-1185">Reference proteome</keyword>
<feature type="domain" description="Anti sigma-E protein RseA N-terminal" evidence="1">
    <location>
        <begin position="1"/>
        <end position="68"/>
    </location>
</feature>
<dbReference type="CDD" id="cd16328">
    <property type="entry name" value="RseA_N"/>
    <property type="match status" value="1"/>
</dbReference>
<comment type="caution">
    <text evidence="2">The sequence shown here is derived from an EMBL/GenBank/DDBJ whole genome shotgun (WGS) entry which is preliminary data.</text>
</comment>
<protein>
    <submittedName>
        <fullName evidence="2">Sigma-E factor negative regulatory protein</fullName>
    </submittedName>
</protein>
<gene>
    <name evidence="2" type="ORF">RM530_13795</name>
</gene>
<evidence type="ECO:0000313" key="3">
    <source>
        <dbReference type="Proteomes" id="UP001254608"/>
    </source>
</evidence>
<dbReference type="Gene3D" id="1.10.10.880">
    <property type="entry name" value="Anti sigma-E protein RseA, N-terminal domain"/>
    <property type="match status" value="1"/>
</dbReference>
<dbReference type="PANTHER" id="PTHR38104">
    <property type="match status" value="1"/>
</dbReference>
<sequence length="227" mass="24001">MSEELVSALLDGECDDHEIERALAAFERDEAARAGFSRMQYVRDASRGVVAAFDPSFADRVMLAIGDEIPDGGHGLSGGVSGNVVPLRRRRPVWVQASGFAVAASVVAAVVVGVMVNGPELGEVQIASQNDDSYVSPVAMSAPATVAPATVANGATVQTVATVPQTSPAMTRQAAQLRWAQIEDAQARQLNNYLIDYSNYRSVQGVGGTLGYARFAAHTADYRSQED</sequence>
<dbReference type="Proteomes" id="UP001254608">
    <property type="component" value="Unassembled WGS sequence"/>
</dbReference>
<evidence type="ECO:0000259" key="1">
    <source>
        <dbReference type="Pfam" id="PF03872"/>
    </source>
</evidence>
<proteinExistence type="predicted"/>
<dbReference type="Pfam" id="PF03872">
    <property type="entry name" value="RseA_N"/>
    <property type="match status" value="1"/>
</dbReference>